<dbReference type="GO" id="GO:0009536">
    <property type="term" value="C:plastid"/>
    <property type="evidence" value="ECO:0007669"/>
    <property type="project" value="UniProtKB-SubCell"/>
</dbReference>
<dbReference type="Pfam" id="PF04755">
    <property type="entry name" value="PAP_fibrillin"/>
    <property type="match status" value="1"/>
</dbReference>
<evidence type="ECO:0000256" key="1">
    <source>
        <dbReference type="ARBA" id="ARBA00004474"/>
    </source>
</evidence>
<dbReference type="Proteomes" id="UP001445335">
    <property type="component" value="Unassembled WGS sequence"/>
</dbReference>
<feature type="region of interest" description="Disordered" evidence="3">
    <location>
        <begin position="276"/>
        <end position="359"/>
    </location>
</feature>
<keyword evidence="6" id="KW-1185">Reference proteome</keyword>
<evidence type="ECO:0000256" key="3">
    <source>
        <dbReference type="SAM" id="MobiDB-lite"/>
    </source>
</evidence>
<reference evidence="5 6" key="1">
    <citation type="journal article" date="2024" name="Nat. Commun.">
        <title>Phylogenomics reveals the evolutionary origins of lichenization in chlorophyte algae.</title>
        <authorList>
            <person name="Puginier C."/>
            <person name="Libourel C."/>
            <person name="Otte J."/>
            <person name="Skaloud P."/>
            <person name="Haon M."/>
            <person name="Grisel S."/>
            <person name="Petersen M."/>
            <person name="Berrin J.G."/>
            <person name="Delaux P.M."/>
            <person name="Dal Grande F."/>
            <person name="Keller J."/>
        </authorList>
    </citation>
    <scope>NUCLEOTIDE SEQUENCE [LARGE SCALE GENOMIC DNA]</scope>
    <source>
        <strain evidence="5 6">SAG 245.80</strain>
    </source>
</reference>
<feature type="domain" description="Plastid lipid-associated protein/fibrillin conserved" evidence="4">
    <location>
        <begin position="78"/>
        <end position="269"/>
    </location>
</feature>
<comment type="subcellular location">
    <subcellularLocation>
        <location evidence="1">Plastid</location>
    </subcellularLocation>
</comment>
<name>A0AAW1SHV2_9CHLO</name>
<dbReference type="EMBL" id="JALJOU010000002">
    <property type="protein sequence ID" value="KAK9845841.1"/>
    <property type="molecule type" value="Genomic_DNA"/>
</dbReference>
<evidence type="ECO:0000313" key="5">
    <source>
        <dbReference type="EMBL" id="KAK9845841.1"/>
    </source>
</evidence>
<accession>A0AAW1SHV2</accession>
<evidence type="ECO:0000313" key="6">
    <source>
        <dbReference type="Proteomes" id="UP001445335"/>
    </source>
</evidence>
<dbReference type="PANTHER" id="PTHR31906">
    <property type="entry name" value="PLASTID-LIPID-ASSOCIATED PROTEIN 4, CHLOROPLASTIC-RELATED"/>
    <property type="match status" value="1"/>
</dbReference>
<dbReference type="InterPro" id="IPR039633">
    <property type="entry name" value="PAP"/>
</dbReference>
<evidence type="ECO:0000259" key="4">
    <source>
        <dbReference type="Pfam" id="PF04755"/>
    </source>
</evidence>
<protein>
    <recommendedName>
        <fullName evidence="4">Plastid lipid-associated protein/fibrillin conserved domain-containing protein</fullName>
    </recommendedName>
</protein>
<organism evidence="5 6">
    <name type="scientific">Elliptochloris bilobata</name>
    <dbReference type="NCBI Taxonomy" id="381761"/>
    <lineage>
        <taxon>Eukaryota</taxon>
        <taxon>Viridiplantae</taxon>
        <taxon>Chlorophyta</taxon>
        <taxon>core chlorophytes</taxon>
        <taxon>Trebouxiophyceae</taxon>
        <taxon>Trebouxiophyceae incertae sedis</taxon>
        <taxon>Elliptochloris clade</taxon>
        <taxon>Elliptochloris</taxon>
    </lineage>
</organism>
<comment type="caution">
    <text evidence="5">The sequence shown here is derived from an EMBL/GenBank/DDBJ whole genome shotgun (WGS) entry which is preliminary data.</text>
</comment>
<dbReference type="AlphaFoldDB" id="A0AAW1SHV2"/>
<evidence type="ECO:0000256" key="2">
    <source>
        <dbReference type="ARBA" id="ARBA00022640"/>
    </source>
</evidence>
<feature type="compositionally biased region" description="Pro residues" evidence="3">
    <location>
        <begin position="296"/>
        <end position="306"/>
    </location>
</feature>
<proteinExistence type="predicted"/>
<keyword evidence="2" id="KW-0934">Plastid</keyword>
<sequence length="359" mass="37167">MSAALLSTSFLRPHRTSPPPACSCTVAKRSATATAVLKASALHVRHHLVQRRSLPPLTAAAVEEAPTAAGEDDIPVEELKAQLLDSLFGTERGLAATSEVRAEINELITQLEARNPNPSLDQAAALLDGRWKLVYASNSGVLALLGLARLPGVTVGDITQTIESASLTVENQVQLAGPFSRTALTTSASYELRSPKRLQPIDLTPVKEALAPVNSAARDVVAQLQRLLGQQPDLSFPITAAKAQTWLINTFLDEDTRVTRGDGGAVFVLVKEAPAPTISYDSPAPPESSGGSDLAPEPPAALPPAPSAGQPAVDGPVSAAEGQGFDRTAGPVTGAFTEKGAAEGQGFDPTTAAAEGQGF</sequence>
<gene>
    <name evidence="5" type="ORF">WJX81_003945</name>
</gene>
<dbReference type="InterPro" id="IPR006843">
    <property type="entry name" value="PAP/fibrillin_dom"/>
</dbReference>